<reference evidence="4 5" key="1">
    <citation type="journal article" date="2018" name="Sci. Rep.">
        <title>Comparative analysis of the Pocillopora damicornis genome highlights role of immune system in coral evolution.</title>
        <authorList>
            <person name="Cunning R."/>
            <person name="Bay R.A."/>
            <person name="Gillette P."/>
            <person name="Baker A.C."/>
            <person name="Traylor-Knowles N."/>
        </authorList>
    </citation>
    <scope>NUCLEOTIDE SEQUENCE [LARGE SCALE GENOMIC DNA]</scope>
    <source>
        <strain evidence="4">RSMAS</strain>
        <tissue evidence="4">Whole animal</tissue>
    </source>
</reference>
<dbReference type="Pfam" id="PF04991">
    <property type="entry name" value="LicD"/>
    <property type="match status" value="2"/>
</dbReference>
<dbReference type="Proteomes" id="UP000275408">
    <property type="component" value="Unassembled WGS sequence"/>
</dbReference>
<feature type="compositionally biased region" description="Low complexity" evidence="1">
    <location>
        <begin position="72"/>
        <end position="81"/>
    </location>
</feature>
<keyword evidence="2" id="KW-0812">Transmembrane</keyword>
<dbReference type="InterPro" id="IPR052613">
    <property type="entry name" value="LicD_transferase"/>
</dbReference>
<name>A0A3M6V5H5_POCDA</name>
<keyword evidence="5" id="KW-1185">Reference proteome</keyword>
<feature type="transmembrane region" description="Helical" evidence="2">
    <location>
        <begin position="374"/>
        <end position="391"/>
    </location>
</feature>
<evidence type="ECO:0000313" key="5">
    <source>
        <dbReference type="Proteomes" id="UP000275408"/>
    </source>
</evidence>
<organism evidence="4 5">
    <name type="scientific">Pocillopora damicornis</name>
    <name type="common">Cauliflower coral</name>
    <name type="synonym">Millepora damicornis</name>
    <dbReference type="NCBI Taxonomy" id="46731"/>
    <lineage>
        <taxon>Eukaryota</taxon>
        <taxon>Metazoa</taxon>
        <taxon>Cnidaria</taxon>
        <taxon>Anthozoa</taxon>
        <taxon>Hexacorallia</taxon>
        <taxon>Scleractinia</taxon>
        <taxon>Astrocoeniina</taxon>
        <taxon>Pocilloporidae</taxon>
        <taxon>Pocillopora</taxon>
    </lineage>
</organism>
<dbReference type="PANTHER" id="PTHR13627">
    <property type="entry name" value="FUKUTIN RELATED PROTEIN"/>
    <property type="match status" value="1"/>
</dbReference>
<evidence type="ECO:0000256" key="1">
    <source>
        <dbReference type="SAM" id="MobiDB-lite"/>
    </source>
</evidence>
<dbReference type="InterPro" id="IPR007074">
    <property type="entry name" value="LicD/FKTN/FKRP_NTP_transf"/>
</dbReference>
<evidence type="ECO:0000259" key="3">
    <source>
        <dbReference type="Pfam" id="PF04991"/>
    </source>
</evidence>
<protein>
    <recommendedName>
        <fullName evidence="3">LicD/FKTN/FKRP nucleotidyltransferase domain-containing protein</fullName>
    </recommendedName>
</protein>
<feature type="region of interest" description="Disordered" evidence="1">
    <location>
        <begin position="69"/>
        <end position="113"/>
    </location>
</feature>
<feature type="domain" description="LicD/FKTN/FKRP nucleotidyltransferase" evidence="3">
    <location>
        <begin position="500"/>
        <end position="550"/>
    </location>
</feature>
<feature type="domain" description="LicD/FKTN/FKRP nucleotidyltransferase" evidence="3">
    <location>
        <begin position="142"/>
        <end position="187"/>
    </location>
</feature>
<feature type="compositionally biased region" description="Basic and acidic residues" evidence="1">
    <location>
        <begin position="91"/>
        <end position="103"/>
    </location>
</feature>
<keyword evidence="2" id="KW-0472">Membrane</keyword>
<dbReference type="PANTHER" id="PTHR13627:SF35">
    <property type="entry name" value="LICD FAMILY PROTEIN"/>
    <property type="match status" value="1"/>
</dbReference>
<evidence type="ECO:0000256" key="2">
    <source>
        <dbReference type="SAM" id="Phobius"/>
    </source>
</evidence>
<gene>
    <name evidence="4" type="ORF">pdam_00005636</name>
</gene>
<accession>A0A3M6V5H5</accession>
<keyword evidence="2" id="KW-1133">Transmembrane helix</keyword>
<proteinExistence type="predicted"/>
<dbReference type="AlphaFoldDB" id="A0A3M6V5H5"/>
<evidence type="ECO:0000313" key="4">
    <source>
        <dbReference type="EMBL" id="RMX61151.1"/>
    </source>
</evidence>
<dbReference type="OrthoDB" id="444255at2759"/>
<sequence>MVYKALREREVRTGLPTKLQFSKLGGSAHMARATKEEHQDSKIGKPGMIYLYAKTTNLSPGTLKHRPLQTESISTSSSISTVKAQATTERSTAEKYPTLKERSNLPSQQEKNHVYGEPGCPDNPWRDAGLTELFQKWINISKQYNIEYVLCGGSLLGAMRNNDIIPYDSDIDVLIDINYFTTMRRLAERRNFSRSDRKIHLVLQPEFTLNIPVEKRKRYDCQGKVAPKLIDECSFQEPLGRLFKGNLHIDFYHFYDRVLFVDDPSDDKLKQYPKKDFYPFEPCNFMGFEASCPRNPWEISRIYFNTDDFLEPIYKCKNGTWVDVNGRAASLQIKTLPSSNWSTVIITTEILSELKIDSIPLMTAFSALQTWKCYFFSTFVAVGILSLFYIFRLEVADSYIFKQLFRKRNVPDNETSSYIMINETNAEIANHIFTNAYRPTTPASVEEERSIGVQNVEITRPGFISCKGNATREAYGDSDCSDNSRRDNLCHLLRAWTIAAKEHNIIYTLAAGSLIGMLRNNDLIPWDTDIDIFLHVKYFPLLQKWEKEKMFTSLEESIYLATQPGPVNNVPEEKRTRHNCNGKVTSSYSDMCSFLEPMARLIRGNCFIDFFHYEEKDDMVVEHKENLAVSMHKYTDFYPFRPCVFMGFSVSCPNKPLEVLRVTYNSKSDMRKPPKVCKNGNWVSNK</sequence>
<dbReference type="GO" id="GO:0009100">
    <property type="term" value="P:glycoprotein metabolic process"/>
    <property type="evidence" value="ECO:0007669"/>
    <property type="project" value="UniProtKB-ARBA"/>
</dbReference>
<comment type="caution">
    <text evidence="4">The sequence shown here is derived from an EMBL/GenBank/DDBJ whole genome shotgun (WGS) entry which is preliminary data.</text>
</comment>
<dbReference type="EMBL" id="RCHS01000074">
    <property type="protein sequence ID" value="RMX61151.1"/>
    <property type="molecule type" value="Genomic_DNA"/>
</dbReference>
<dbReference type="STRING" id="46731.A0A3M6V5H5"/>